<evidence type="ECO:0000313" key="11">
    <source>
        <dbReference type="EMBL" id="KAK3346083.1"/>
    </source>
</evidence>
<evidence type="ECO:0000256" key="5">
    <source>
        <dbReference type="ARBA" id="ARBA00023065"/>
    </source>
</evidence>
<feature type="region of interest" description="Disordered" evidence="7">
    <location>
        <begin position="142"/>
        <end position="162"/>
    </location>
</feature>
<evidence type="ECO:0000256" key="2">
    <source>
        <dbReference type="ARBA" id="ARBA00022448"/>
    </source>
</evidence>
<dbReference type="SUPFAM" id="SSF52343">
    <property type="entry name" value="Ferredoxin reductase-like, C-terminal NADP-linked domain"/>
    <property type="match status" value="1"/>
</dbReference>
<evidence type="ECO:0000256" key="4">
    <source>
        <dbReference type="ARBA" id="ARBA00022989"/>
    </source>
</evidence>
<dbReference type="EMBL" id="JAUIQD010000006">
    <property type="protein sequence ID" value="KAK3346083.1"/>
    <property type="molecule type" value="Genomic_DNA"/>
</dbReference>
<dbReference type="GO" id="GO:0005886">
    <property type="term" value="C:plasma membrane"/>
    <property type="evidence" value="ECO:0007669"/>
    <property type="project" value="TreeGrafter"/>
</dbReference>
<feature type="transmembrane region" description="Helical" evidence="8">
    <location>
        <begin position="363"/>
        <end position="383"/>
    </location>
</feature>
<dbReference type="GO" id="GO:0015677">
    <property type="term" value="P:copper ion import"/>
    <property type="evidence" value="ECO:0007669"/>
    <property type="project" value="TreeGrafter"/>
</dbReference>
<keyword evidence="6 8" id="KW-0472">Membrane</keyword>
<dbReference type="GO" id="GO:0006826">
    <property type="term" value="P:iron ion transport"/>
    <property type="evidence" value="ECO:0007669"/>
    <property type="project" value="TreeGrafter"/>
</dbReference>
<evidence type="ECO:0000256" key="3">
    <source>
        <dbReference type="ARBA" id="ARBA00022692"/>
    </source>
</evidence>
<evidence type="ECO:0000259" key="10">
    <source>
        <dbReference type="Pfam" id="PF01794"/>
    </source>
</evidence>
<dbReference type="Pfam" id="PF01794">
    <property type="entry name" value="Ferric_reduct"/>
    <property type="match status" value="1"/>
</dbReference>
<keyword evidence="9" id="KW-0732">Signal</keyword>
<dbReference type="Gene3D" id="3.40.50.80">
    <property type="entry name" value="Nucleotide-binding domain of ferredoxin-NADP reductase (FNR) module"/>
    <property type="match status" value="1"/>
</dbReference>
<feature type="transmembrane region" description="Helical" evidence="8">
    <location>
        <begin position="426"/>
        <end position="444"/>
    </location>
</feature>
<feature type="domain" description="Ferric oxidoreductase" evidence="10">
    <location>
        <begin position="325"/>
        <end position="441"/>
    </location>
</feature>
<keyword evidence="5" id="KW-0406">Ion transport</keyword>
<dbReference type="GO" id="GO:0006879">
    <property type="term" value="P:intracellular iron ion homeostasis"/>
    <property type="evidence" value="ECO:0007669"/>
    <property type="project" value="TreeGrafter"/>
</dbReference>
<feature type="transmembrane region" description="Helical" evidence="8">
    <location>
        <begin position="398"/>
        <end position="419"/>
    </location>
</feature>
<feature type="transmembrane region" description="Helical" evidence="8">
    <location>
        <begin position="218"/>
        <end position="240"/>
    </location>
</feature>
<dbReference type="AlphaFoldDB" id="A0AAJ0MAA8"/>
<dbReference type="InterPro" id="IPR051410">
    <property type="entry name" value="Ferric/Cupric_Reductase"/>
</dbReference>
<evidence type="ECO:0000256" key="8">
    <source>
        <dbReference type="SAM" id="Phobius"/>
    </source>
</evidence>
<accession>A0AAJ0MAA8</accession>
<dbReference type="PANTHER" id="PTHR32361">
    <property type="entry name" value="FERRIC/CUPRIC REDUCTASE TRANSMEMBRANE COMPONENT"/>
    <property type="match status" value="1"/>
</dbReference>
<keyword evidence="4 8" id="KW-1133">Transmembrane helix</keyword>
<evidence type="ECO:0000256" key="9">
    <source>
        <dbReference type="SAM" id="SignalP"/>
    </source>
</evidence>
<feature type="region of interest" description="Disordered" evidence="7">
    <location>
        <begin position="536"/>
        <end position="560"/>
    </location>
</feature>
<dbReference type="SFLD" id="SFLDS00052">
    <property type="entry name" value="Ferric_Reductase_Domain"/>
    <property type="match status" value="1"/>
</dbReference>
<dbReference type="GO" id="GO:0000293">
    <property type="term" value="F:ferric-chelate reductase activity"/>
    <property type="evidence" value="ECO:0007669"/>
    <property type="project" value="TreeGrafter"/>
</dbReference>
<evidence type="ECO:0000256" key="1">
    <source>
        <dbReference type="ARBA" id="ARBA00004141"/>
    </source>
</evidence>
<evidence type="ECO:0000256" key="6">
    <source>
        <dbReference type="ARBA" id="ARBA00023136"/>
    </source>
</evidence>
<dbReference type="SFLD" id="SFLDG01168">
    <property type="entry name" value="Ferric_reductase_subgroup_(FRE"/>
    <property type="match status" value="1"/>
</dbReference>
<sequence>MKFLALAAALHAAGVLGDGTGFIGLGKTLYNPTCAFACRNVIKGCKLLCTPEKSDANHGTAHSPVSTPPDCFVKDAAFLKTMAICLDTYCPISNKPDLALLEDYWSSHLGTGTLGNAKHVPALSYPDALAAARLDEERVRTNTTVTEDHSSHPNGTDHSSHLRKRQFMTEAGPEITSVLPTIKAGQPLNVTSFIAPKDWQKQYNGMLDFELNENGHSIYSLATLLVAILLPIPLSLLRFIPGVVTSRPWNALQSAVINPAVLGKRHREPAAGVVGLVPTRGQALYIFAISLLNVVFLVAPYVYHQPQSTFPSRASQQLSIIGNRAGAMAMGNTAGLFLFAARNNLLLWLTDWSYSTYLLLHRWLGYWAVLHTVLHSLMLWMYYRTYGNYDAELVRPYWIWGIVATAAVVALFSSSLLVFRQKLYEFFLASHVALSLVFLVGYYYHIWYVYTYSWGYEIWMFLAAGIWATDRLFRLARIALHGYRTAVVSLLPGTDGEYLRIDVEGTHLGEGVAYLTFPTLGRHFWESHPFSVAFNSSEVGEQDSPPASPSPNPSADGKEKEAAVVAAVSAAAVQPVPAKITTLFARVRTGATRKLAARAASGSVRLGVVVDGPYPHSGRVTTQLKQTSSIVYIAGGVGITALLPHLRHITDIPSQLFWGTRQAGLAASVQPALAALQRAGGSVEVETAVGQRLDLDEILQKALAGTGGGGGPLGIVVCGPPAMADHVRHKVTQLSRNGPATRPYVLVDEAFGW</sequence>
<feature type="chain" id="PRO_5042496066" evidence="9">
    <location>
        <begin position="18"/>
        <end position="753"/>
    </location>
</feature>
<feature type="signal peptide" evidence="9">
    <location>
        <begin position="1"/>
        <end position="17"/>
    </location>
</feature>
<keyword evidence="12" id="KW-1185">Reference proteome</keyword>
<dbReference type="Proteomes" id="UP001275084">
    <property type="component" value="Unassembled WGS sequence"/>
</dbReference>
<name>A0AAJ0MAA8_9PEZI</name>
<proteinExistence type="predicted"/>
<feature type="transmembrane region" description="Helical" evidence="8">
    <location>
        <begin position="283"/>
        <end position="303"/>
    </location>
</feature>
<keyword evidence="3 8" id="KW-0812">Transmembrane</keyword>
<dbReference type="PANTHER" id="PTHR32361:SF9">
    <property type="entry name" value="FERRIC REDUCTASE TRANSMEMBRANE COMPONENT 3-RELATED"/>
    <property type="match status" value="1"/>
</dbReference>
<feature type="compositionally biased region" description="Basic and acidic residues" evidence="7">
    <location>
        <begin position="142"/>
        <end position="151"/>
    </location>
</feature>
<keyword evidence="2" id="KW-0813">Transport</keyword>
<protein>
    <submittedName>
        <fullName evidence="11">Ferric reductase like transmembrane component-domain-containing protein</fullName>
    </submittedName>
</protein>
<reference evidence="11" key="1">
    <citation type="journal article" date="2023" name="Mol. Phylogenet. Evol.">
        <title>Genome-scale phylogeny and comparative genomics of the fungal order Sordariales.</title>
        <authorList>
            <person name="Hensen N."/>
            <person name="Bonometti L."/>
            <person name="Westerberg I."/>
            <person name="Brannstrom I.O."/>
            <person name="Guillou S."/>
            <person name="Cros-Aarteil S."/>
            <person name="Calhoun S."/>
            <person name="Haridas S."/>
            <person name="Kuo A."/>
            <person name="Mondo S."/>
            <person name="Pangilinan J."/>
            <person name="Riley R."/>
            <person name="LaButti K."/>
            <person name="Andreopoulos B."/>
            <person name="Lipzen A."/>
            <person name="Chen C."/>
            <person name="Yan M."/>
            <person name="Daum C."/>
            <person name="Ng V."/>
            <person name="Clum A."/>
            <person name="Steindorff A."/>
            <person name="Ohm R.A."/>
            <person name="Martin F."/>
            <person name="Silar P."/>
            <person name="Natvig D.O."/>
            <person name="Lalanne C."/>
            <person name="Gautier V."/>
            <person name="Ament-Velasquez S.L."/>
            <person name="Kruys A."/>
            <person name="Hutchinson M.I."/>
            <person name="Powell A.J."/>
            <person name="Barry K."/>
            <person name="Miller A.N."/>
            <person name="Grigoriev I.V."/>
            <person name="Debuchy R."/>
            <person name="Gladieux P."/>
            <person name="Hiltunen Thoren M."/>
            <person name="Johannesson H."/>
        </authorList>
    </citation>
    <scope>NUCLEOTIDE SEQUENCE</scope>
    <source>
        <strain evidence="11">CBS 955.72</strain>
    </source>
</reference>
<organism evidence="11 12">
    <name type="scientific">Lasiosphaeria hispida</name>
    <dbReference type="NCBI Taxonomy" id="260671"/>
    <lineage>
        <taxon>Eukaryota</taxon>
        <taxon>Fungi</taxon>
        <taxon>Dikarya</taxon>
        <taxon>Ascomycota</taxon>
        <taxon>Pezizomycotina</taxon>
        <taxon>Sordariomycetes</taxon>
        <taxon>Sordariomycetidae</taxon>
        <taxon>Sordariales</taxon>
        <taxon>Lasiosphaeriaceae</taxon>
        <taxon>Lasiosphaeria</taxon>
    </lineage>
</organism>
<dbReference type="CDD" id="cd06186">
    <property type="entry name" value="NOX_Duox_like_FAD_NADP"/>
    <property type="match status" value="1"/>
</dbReference>
<dbReference type="InterPro" id="IPR039261">
    <property type="entry name" value="FNR_nucleotide-bd"/>
</dbReference>
<comment type="subcellular location">
    <subcellularLocation>
        <location evidence="1">Membrane</location>
        <topology evidence="1">Multi-pass membrane protein</topology>
    </subcellularLocation>
</comment>
<feature type="transmembrane region" description="Helical" evidence="8">
    <location>
        <begin position="323"/>
        <end position="342"/>
    </location>
</feature>
<dbReference type="InterPro" id="IPR013130">
    <property type="entry name" value="Fe3_Rdtase_TM_dom"/>
</dbReference>
<evidence type="ECO:0000256" key="7">
    <source>
        <dbReference type="SAM" id="MobiDB-lite"/>
    </source>
</evidence>
<reference evidence="11" key="2">
    <citation type="submission" date="2023-06" db="EMBL/GenBank/DDBJ databases">
        <authorList>
            <consortium name="Lawrence Berkeley National Laboratory"/>
            <person name="Haridas S."/>
            <person name="Hensen N."/>
            <person name="Bonometti L."/>
            <person name="Westerberg I."/>
            <person name="Brannstrom I.O."/>
            <person name="Guillou S."/>
            <person name="Cros-Aarteil S."/>
            <person name="Calhoun S."/>
            <person name="Kuo A."/>
            <person name="Mondo S."/>
            <person name="Pangilinan J."/>
            <person name="Riley R."/>
            <person name="Labutti K."/>
            <person name="Andreopoulos B."/>
            <person name="Lipzen A."/>
            <person name="Chen C."/>
            <person name="Yanf M."/>
            <person name="Daum C."/>
            <person name="Ng V."/>
            <person name="Clum A."/>
            <person name="Steindorff A."/>
            <person name="Ohm R."/>
            <person name="Martin F."/>
            <person name="Silar P."/>
            <person name="Natvig D."/>
            <person name="Lalanne C."/>
            <person name="Gautier V."/>
            <person name="Ament-Velasquez S.L."/>
            <person name="Kruys A."/>
            <person name="Hutchinson M.I."/>
            <person name="Powell A.J."/>
            <person name="Barry K."/>
            <person name="Miller A.N."/>
            <person name="Grigoriev I.V."/>
            <person name="Debuchy R."/>
            <person name="Gladieux P."/>
            <person name="Thoren M.H."/>
            <person name="Johannesson H."/>
        </authorList>
    </citation>
    <scope>NUCLEOTIDE SEQUENCE</scope>
    <source>
        <strain evidence="11">CBS 955.72</strain>
    </source>
</reference>
<evidence type="ECO:0000313" key="12">
    <source>
        <dbReference type="Proteomes" id="UP001275084"/>
    </source>
</evidence>
<gene>
    <name evidence="11" type="ORF">B0T25DRAFT_268137</name>
</gene>
<comment type="caution">
    <text evidence="11">The sequence shown here is derived from an EMBL/GenBank/DDBJ whole genome shotgun (WGS) entry which is preliminary data.</text>
</comment>